<keyword evidence="3" id="KW-1185">Reference proteome</keyword>
<dbReference type="AlphaFoldDB" id="A0A8A4TVZ8"/>
<accession>A0A8A4TVZ8</accession>
<evidence type="ECO:0000313" key="2">
    <source>
        <dbReference type="EMBL" id="QTD54119.1"/>
    </source>
</evidence>
<keyword evidence="1" id="KW-0472">Membrane</keyword>
<feature type="transmembrane region" description="Helical" evidence="1">
    <location>
        <begin position="162"/>
        <end position="179"/>
    </location>
</feature>
<feature type="transmembrane region" description="Helical" evidence="1">
    <location>
        <begin position="248"/>
        <end position="264"/>
    </location>
</feature>
<dbReference type="Proteomes" id="UP000663929">
    <property type="component" value="Chromosome"/>
</dbReference>
<dbReference type="InterPro" id="IPR025699">
    <property type="entry name" value="ABC2_memb-like"/>
</dbReference>
<feature type="transmembrane region" description="Helical" evidence="1">
    <location>
        <begin position="52"/>
        <end position="72"/>
    </location>
</feature>
<feature type="transmembrane region" description="Helical" evidence="1">
    <location>
        <begin position="93"/>
        <end position="120"/>
    </location>
</feature>
<feature type="transmembrane region" description="Helical" evidence="1">
    <location>
        <begin position="21"/>
        <end position="40"/>
    </location>
</feature>
<feature type="transmembrane region" description="Helical" evidence="1">
    <location>
        <begin position="211"/>
        <end position="228"/>
    </location>
</feature>
<evidence type="ECO:0000313" key="3">
    <source>
        <dbReference type="Proteomes" id="UP000663929"/>
    </source>
</evidence>
<organism evidence="2 3">
    <name type="scientific">Sulfidibacter corallicola</name>
    <dbReference type="NCBI Taxonomy" id="2818388"/>
    <lineage>
        <taxon>Bacteria</taxon>
        <taxon>Pseudomonadati</taxon>
        <taxon>Acidobacteriota</taxon>
        <taxon>Holophagae</taxon>
        <taxon>Acanthopleuribacterales</taxon>
        <taxon>Acanthopleuribacteraceae</taxon>
        <taxon>Sulfidibacter</taxon>
    </lineage>
</organism>
<gene>
    <name evidence="2" type="ORF">J3U87_16865</name>
</gene>
<name>A0A8A4TVZ8_SULCO</name>
<dbReference type="Pfam" id="PF13346">
    <property type="entry name" value="ABC2_membrane_5"/>
    <property type="match status" value="1"/>
</dbReference>
<keyword evidence="1" id="KW-1133">Transmembrane helix</keyword>
<proteinExistence type="predicted"/>
<dbReference type="EMBL" id="CP071793">
    <property type="protein sequence ID" value="QTD54119.1"/>
    <property type="molecule type" value="Genomic_DNA"/>
</dbReference>
<dbReference type="KEGG" id="scor:J3U87_16865"/>
<keyword evidence="1" id="KW-0812">Transmembrane</keyword>
<dbReference type="RefSeq" id="WP_237384218.1">
    <property type="nucleotide sequence ID" value="NZ_CP071793.1"/>
</dbReference>
<protein>
    <submittedName>
        <fullName evidence="2">ABC transporter permease</fullName>
    </submittedName>
</protein>
<sequence length="635" mass="72814">MTGNALQGLIRKEFRQHGTTMLLVLVLVQILAGLLLWMSISNRARGSHWQPFQVFLVVTPLTVTLLLGHRLVNSEFTAKTQLFLESLPVHRLSIFWVKWLLGFTALLATVAPTFLMYLWATWIYGEAMQEGLLSIIAVRSLVFLYFAYSLLYAFAFMGRYRIPGFFMIALSTLFISSTLDLDLSEKGPIALAMDSRFAFEAEVYPVDDLKLALGLGLLFQVLALVMSLAREGSVATMLAIKMSHREKIFMSGILLSTILLIALYDNKRPKAPYEMSESMVVQGDGVTIRVGQDPHLTESARQALADETHAELVALRDYLSLGPLPDIFITLRQDLDPDKFELGYLSHAEGFVVRMRYQPETWDSEPFFAWLIPELLDTYSQTRVYLERNFWLIDGFTQWWLLRDETEPDHLARVHLRAAYASHAFRGEETLARWISFREQLGTDMARAVAWVGVQELLDHSDPGALQAVFREKLGRPPERDFRAFFHELANPIGEVIFEHTDVDYGDLVARWSERLARSRTERAEALATIPRLEAELNARTLSEKTRRLAIRLRSPDDLSPETRVQLRYLRLPRYEWLIPPRDVRVEELPAPTALEWVDLPETYSVRTRFAWTVSLYVEALGCPIISGWRRMEVP</sequence>
<reference evidence="2" key="1">
    <citation type="submission" date="2021-03" db="EMBL/GenBank/DDBJ databases">
        <title>Acanthopleuribacteraceae sp. M133.</title>
        <authorList>
            <person name="Wang G."/>
        </authorList>
    </citation>
    <scope>NUCLEOTIDE SEQUENCE</scope>
    <source>
        <strain evidence="2">M133</strain>
    </source>
</reference>
<feature type="transmembrane region" description="Helical" evidence="1">
    <location>
        <begin position="132"/>
        <end position="155"/>
    </location>
</feature>
<evidence type="ECO:0000256" key="1">
    <source>
        <dbReference type="SAM" id="Phobius"/>
    </source>
</evidence>